<protein>
    <submittedName>
        <fullName evidence="1">Uncharacterized protein</fullName>
    </submittedName>
</protein>
<evidence type="ECO:0000313" key="2">
    <source>
        <dbReference type="Proteomes" id="UP001060215"/>
    </source>
</evidence>
<proteinExistence type="predicted"/>
<accession>A0ACC0FNS0</accession>
<dbReference type="Proteomes" id="UP001060215">
    <property type="component" value="Chromosome 14"/>
</dbReference>
<sequence>MAEPYNPTTLQARPSKEKKMGVWSSSLAEEGRRHSLFSTSPSVRDHGGLSNDDDDDDERDPKILWTRDLKLWSMEFEDEAIDIDWLIFD</sequence>
<organism evidence="1 2">
    <name type="scientific">Camellia lanceoleosa</name>
    <dbReference type="NCBI Taxonomy" id="1840588"/>
    <lineage>
        <taxon>Eukaryota</taxon>
        <taxon>Viridiplantae</taxon>
        <taxon>Streptophyta</taxon>
        <taxon>Embryophyta</taxon>
        <taxon>Tracheophyta</taxon>
        <taxon>Spermatophyta</taxon>
        <taxon>Magnoliopsida</taxon>
        <taxon>eudicotyledons</taxon>
        <taxon>Gunneridae</taxon>
        <taxon>Pentapetalae</taxon>
        <taxon>asterids</taxon>
        <taxon>Ericales</taxon>
        <taxon>Theaceae</taxon>
        <taxon>Camellia</taxon>
    </lineage>
</organism>
<comment type="caution">
    <text evidence="1">The sequence shown here is derived from an EMBL/GenBank/DDBJ whole genome shotgun (WGS) entry which is preliminary data.</text>
</comment>
<dbReference type="EMBL" id="CM045771">
    <property type="protein sequence ID" value="KAI7989989.1"/>
    <property type="molecule type" value="Genomic_DNA"/>
</dbReference>
<keyword evidence="2" id="KW-1185">Reference proteome</keyword>
<name>A0ACC0FNS0_9ERIC</name>
<evidence type="ECO:0000313" key="1">
    <source>
        <dbReference type="EMBL" id="KAI7989989.1"/>
    </source>
</evidence>
<reference evidence="1 2" key="1">
    <citation type="journal article" date="2022" name="Plant J.">
        <title>Chromosome-level genome of Camellia lanceoleosa provides a valuable resource for understanding genome evolution and self-incompatibility.</title>
        <authorList>
            <person name="Gong W."/>
            <person name="Xiao S."/>
            <person name="Wang L."/>
            <person name="Liao Z."/>
            <person name="Chang Y."/>
            <person name="Mo W."/>
            <person name="Hu G."/>
            <person name="Li W."/>
            <person name="Zhao G."/>
            <person name="Zhu H."/>
            <person name="Hu X."/>
            <person name="Ji K."/>
            <person name="Xiang X."/>
            <person name="Song Q."/>
            <person name="Yuan D."/>
            <person name="Jin S."/>
            <person name="Zhang L."/>
        </authorList>
    </citation>
    <scope>NUCLEOTIDE SEQUENCE [LARGE SCALE GENOMIC DNA]</scope>
    <source>
        <strain evidence="1">SQ_2022a</strain>
    </source>
</reference>
<gene>
    <name evidence="1" type="ORF">LOK49_LG13G01681</name>
</gene>